<name>A0ABZ1ASK9_AROEV</name>
<evidence type="ECO:0000313" key="4">
    <source>
        <dbReference type="Proteomes" id="UP001626593"/>
    </source>
</evidence>
<feature type="domain" description="Peptidase C14 caspase" evidence="2">
    <location>
        <begin position="31"/>
        <end position="225"/>
    </location>
</feature>
<sequence length="359" mass="38590">MKRRDFLAMGVTTAGMLAAWPVLAQTGGHKRRAAVVIGVKKAGKLPVLKGVTSGTRSVANWLEAEGFEVRCLVDDSKPVRASEIFDVIEEFVGRGTLDQLVIYFSGHGFLSGYSEHWLLSKAPDNPNEAVSLRESVELARESAIPNVVFISDACRSTPDSLGTGRVRGSLIFPNRGVARNVRAEVDQFLAALPGDPAFEVALQESVAAYEGIYTASFLGAFERPDDTMVRIVNGMRVVPNNMLKSYLEREVRKRAEAKSIKLRQIPDAYVTSGETTFIGRVTVPAPQPSPVPPDVPTIVDVAGLALKHVGAGVLAASLPRLSEGTIAHAAAEIGFTTAQNAILGAPETRQFETQTVRAR</sequence>
<evidence type="ECO:0000259" key="2">
    <source>
        <dbReference type="Pfam" id="PF00656"/>
    </source>
</evidence>
<dbReference type="Proteomes" id="UP001626593">
    <property type="component" value="Chromosome"/>
</dbReference>
<reference evidence="3 4" key="1">
    <citation type="submission" date="2023-12" db="EMBL/GenBank/DDBJ databases">
        <title>A. evansii MAY27, complete genome.</title>
        <authorList>
            <person name="Wang Y."/>
        </authorList>
    </citation>
    <scope>NUCLEOTIDE SEQUENCE [LARGE SCALE GENOMIC DNA]</scope>
    <source>
        <strain evidence="3 4">MAY27</strain>
    </source>
</reference>
<dbReference type="Gene3D" id="3.40.50.1460">
    <property type="match status" value="1"/>
</dbReference>
<organism evidence="3 4">
    <name type="scientific">Aromatoleum evansii</name>
    <name type="common">Azoarcus evansii</name>
    <dbReference type="NCBI Taxonomy" id="59406"/>
    <lineage>
        <taxon>Bacteria</taxon>
        <taxon>Pseudomonadati</taxon>
        <taxon>Pseudomonadota</taxon>
        <taxon>Betaproteobacteria</taxon>
        <taxon>Rhodocyclales</taxon>
        <taxon>Rhodocyclaceae</taxon>
        <taxon>Aromatoleum</taxon>
    </lineage>
</organism>
<keyword evidence="4" id="KW-1185">Reference proteome</keyword>
<dbReference type="InterPro" id="IPR011600">
    <property type="entry name" value="Pept_C14_caspase"/>
</dbReference>
<dbReference type="InterPro" id="IPR029030">
    <property type="entry name" value="Caspase-like_dom_sf"/>
</dbReference>
<dbReference type="RefSeq" id="WP_407281006.1">
    <property type="nucleotide sequence ID" value="NZ_CP141259.1"/>
</dbReference>
<proteinExistence type="predicted"/>
<dbReference type="SUPFAM" id="SSF52129">
    <property type="entry name" value="Caspase-like"/>
    <property type="match status" value="1"/>
</dbReference>
<feature type="signal peptide" evidence="1">
    <location>
        <begin position="1"/>
        <end position="24"/>
    </location>
</feature>
<evidence type="ECO:0000313" key="3">
    <source>
        <dbReference type="EMBL" id="WRL48865.1"/>
    </source>
</evidence>
<evidence type="ECO:0000256" key="1">
    <source>
        <dbReference type="SAM" id="SignalP"/>
    </source>
</evidence>
<keyword evidence="1" id="KW-0732">Signal</keyword>
<protein>
    <submittedName>
        <fullName evidence="3">Caspase family protein</fullName>
    </submittedName>
</protein>
<dbReference type="EMBL" id="CP141259">
    <property type="protein sequence ID" value="WRL48865.1"/>
    <property type="molecule type" value="Genomic_DNA"/>
</dbReference>
<dbReference type="Pfam" id="PF00656">
    <property type="entry name" value="Peptidase_C14"/>
    <property type="match status" value="1"/>
</dbReference>
<feature type="chain" id="PRO_5045977399" evidence="1">
    <location>
        <begin position="25"/>
        <end position="359"/>
    </location>
</feature>
<gene>
    <name evidence="3" type="ORF">U5817_12695</name>
</gene>
<accession>A0ABZ1ASK9</accession>